<feature type="site" description="Cleavage; by host furin" evidence="33">
    <location>
        <begin position="519"/>
        <end position="520"/>
    </location>
</feature>
<keyword evidence="19 33" id="KW-1043">Host membrane</keyword>
<keyword evidence="12 33" id="KW-1162">Viral penetration into host cytoplasm</keyword>
<dbReference type="GO" id="GO:1903908">
    <property type="term" value="P:positive regulation of plasma membrane raft polarization"/>
    <property type="evidence" value="ECO:0007669"/>
    <property type="project" value="UniProtKB-UniRule"/>
</dbReference>
<keyword evidence="9 33" id="KW-1032">Host cell membrane</keyword>
<dbReference type="InterPro" id="IPR000777">
    <property type="entry name" value="HIV1_Gp120"/>
</dbReference>
<evidence type="ECO:0000256" key="24">
    <source>
        <dbReference type="ARBA" id="ARBA00023054"/>
    </source>
</evidence>
<keyword evidence="25 33" id="KW-0472">Membrane</keyword>
<feature type="domain" description="Human immunodeficiency virus 1 envelope glycoprotein Gp120" evidence="36">
    <location>
        <begin position="146"/>
        <end position="519"/>
    </location>
</feature>
<dbReference type="GO" id="GO:1903911">
    <property type="term" value="P:positive regulation of receptor clustering"/>
    <property type="evidence" value="ECO:0007669"/>
    <property type="project" value="UniProtKB-UniRule"/>
</dbReference>
<comment type="similarity">
    <text evidence="33">Belongs to the HIV-1 env protein family.</text>
</comment>
<dbReference type="GO" id="GO:0019031">
    <property type="term" value="C:viral envelope"/>
    <property type="evidence" value="ECO:0007669"/>
    <property type="project" value="UniProtKB-KW"/>
</dbReference>
<evidence type="ECO:0000256" key="20">
    <source>
        <dbReference type="ARBA" id="ARBA00022879"/>
    </source>
</evidence>
<evidence type="ECO:0000256" key="31">
    <source>
        <dbReference type="ARBA" id="ARBA00023296"/>
    </source>
</evidence>
<feature type="chain" id="PRO_5023421944" description="Transmembrane protein gp41" evidence="33">
    <location>
        <begin position="520"/>
        <end position="864"/>
    </location>
</feature>
<keyword evidence="7 33" id="KW-1168">Fusion of virus membrane with host membrane</keyword>
<organismHost>
    <name type="scientific">Homo sapiens</name>
    <name type="common">Human</name>
    <dbReference type="NCBI Taxonomy" id="9606"/>
</organismHost>
<evidence type="ECO:0000256" key="35">
    <source>
        <dbReference type="SAM" id="MobiDB-lite"/>
    </source>
</evidence>
<evidence type="ECO:0000256" key="27">
    <source>
        <dbReference type="ARBA" id="ARBA00023157"/>
    </source>
</evidence>
<dbReference type="GO" id="GO:0055036">
    <property type="term" value="C:virion membrane"/>
    <property type="evidence" value="ECO:0007669"/>
    <property type="project" value="UniProtKB-SubCell"/>
</dbReference>
<comment type="PTM">
    <text evidence="33">Specific enzymatic cleavages in vivo yield mature proteins. Envelope glycoproteins are synthesized as a inactive precursor that is heavily N-glycosylated and processed likely by host cell furin in the Golgi to yield the mature SU and TM proteins. The cleavage site between SU and TM requires the minimal sequence [KR]-X-[KR]-R. About 2 of the 9 disulfide bonds of gp41 are reduced by P4HB/PDI, following binding to CD4 receptor.</text>
</comment>
<keyword evidence="8 33" id="KW-1170">Fusion of virus membrane with host endosomal membrane</keyword>
<evidence type="ECO:0000256" key="3">
    <source>
        <dbReference type="ARBA" id="ARBA00004505"/>
    </source>
</evidence>
<feature type="region of interest" description="V5" evidence="33">
    <location>
        <begin position="469"/>
        <end position="479"/>
    </location>
</feature>
<protein>
    <recommendedName>
        <fullName evidence="33">Envelope glycoprotein gp160</fullName>
    </recommendedName>
    <alternativeName>
        <fullName evidence="33">Env polyprotein</fullName>
    </alternativeName>
    <component>
        <recommendedName>
            <fullName evidence="33">Surface protein gp120</fullName>
            <shortName evidence="33">SU</shortName>
        </recommendedName>
        <alternativeName>
            <fullName evidence="33">Glycoprotein 120</fullName>
            <shortName evidence="33">gp120</shortName>
        </alternativeName>
    </component>
    <component>
        <recommendedName>
            <fullName evidence="33">Transmembrane protein gp41</fullName>
            <shortName evidence="33">TM</shortName>
        </recommendedName>
        <alternativeName>
            <fullName evidence="33">Glycoprotein 41</fullName>
            <shortName evidence="33">gp41</shortName>
        </alternativeName>
    </component>
</protein>
<comment type="domain">
    <text evidence="33">The CD4-binding region is targeted by the antibody b12.</text>
</comment>
<evidence type="ECO:0000256" key="2">
    <source>
        <dbReference type="ARBA" id="ARBA00004433"/>
    </source>
</evidence>
<evidence type="ECO:0000256" key="28">
    <source>
        <dbReference type="ARBA" id="ARBA00023180"/>
    </source>
</evidence>
<dbReference type="FunFam" id="2.170.40.20:FF:000003">
    <property type="entry name" value="Envelope glycoprotein gp160"/>
    <property type="match status" value="1"/>
</dbReference>
<keyword evidence="10 33" id="KW-1165">Clathrin-mediated endocytosis of virus by host</keyword>
<keyword evidence="18 33" id="KW-0946">Virion</keyword>
<dbReference type="GO" id="GO:0052031">
    <property type="term" value="P:symbiont-mediated perturbation of host defense response"/>
    <property type="evidence" value="ECO:0007669"/>
    <property type="project" value="UniProtKB-UniRule"/>
</dbReference>
<feature type="disulfide bond" evidence="33">
    <location>
        <begin position="53"/>
        <end position="73"/>
    </location>
</feature>
<feature type="disulfide bond" evidence="33">
    <location>
        <begin position="606"/>
        <end position="612"/>
    </location>
</feature>
<feature type="region of interest" description="MPER; binding to GalCer" evidence="33">
    <location>
        <begin position="670"/>
        <end position="691"/>
    </location>
</feature>
<dbReference type="GO" id="GO:0044175">
    <property type="term" value="C:host cell endosome membrane"/>
    <property type="evidence" value="ECO:0007669"/>
    <property type="project" value="UniProtKB-SubCell"/>
</dbReference>
<comment type="subunit">
    <text evidence="32">The mature envelope protein (Env) consists of a homotrimer of non-covalently associated gp120-gp41 heterodimers. The resulting complex protrudes from the virus surface as a spike. There seems to be as few as 10 spikes on the average virion. Interacts with host CD4, CCR5 and CXCR4. Gp120 also interacts with the C-type lectins CD209/DC-SIGN and CLEC4M/DC-SIGNR (collectively referred to as DC-SIGN(R)). Gp120 and gp41 interact with GalCer. Gp120 interacts with host ITGA4/ITGB7 complex; on CD4+ T-cells, this interaction results in rapid activation of integrin ITGAL/LFA-1, which facilitates efficient cell-to-cell spreading of HIV-1. Gp120 interacts with cell-associated heparan sulfate; this interaction increases virus infectivity on permissive cells and may be involved in infection of CD4- cells.</text>
</comment>
<feature type="domain" description="Retroviral envelope protein GP41-like" evidence="37">
    <location>
        <begin position="538"/>
        <end position="727"/>
    </location>
</feature>
<feature type="domain" description="Human immunodeficiency virus 1 envelope glycoprotein Gp120" evidence="36">
    <location>
        <begin position="33"/>
        <end position="143"/>
    </location>
</feature>
<feature type="region of interest" description="Immunosuppression" evidence="33">
    <location>
        <begin position="582"/>
        <end position="600"/>
    </location>
</feature>
<comment type="PTM">
    <text evidence="33">Highly glycosylated by host. The high number of glycan on the protein is reffered to as 'glycan shield' because it contributes to hide protein sequence from adaptive immune system.</text>
</comment>
<dbReference type="InterPro" id="IPR000328">
    <property type="entry name" value="GP41-like"/>
</dbReference>
<keyword evidence="24 33" id="KW-0175">Coiled coil</keyword>
<keyword evidence="29 33" id="KW-0899">Viral immunoevasion</keyword>
<evidence type="ECO:0000256" key="14">
    <source>
        <dbReference type="ARBA" id="ARBA00022692"/>
    </source>
</evidence>
<evidence type="ECO:0000256" key="11">
    <source>
        <dbReference type="ARBA" id="ARBA00022581"/>
    </source>
</evidence>
<comment type="function">
    <text evidence="33">Transmembrane protein gp41: Acts as a class I viral fusion protein. Under the current model, the protein has at least 3 conformational states: pre-fusion native state, pre-hairpin intermediate state, and post-fusion hairpin state. During fusion of viral and target intracellular membranes, the coiled coil regions (heptad repeats) assume a trimer-of-hairpins structure, positioning the fusion peptide in close proximity to the C-terminal region of the ectodomain. The formation of this structure appears to drive apposition and subsequent fusion of viral and target cell membranes. Complete fusion occurs in host cell endosomes and is dynamin-dependent, however some lipid transfer might occur at the plasma membrane. The virus undergoes clathrin-dependent internalization long before endosomal fusion, thus minimizing the surface exposure of conserved viral epitopes during fusion and reducing the efficacy of inhibitors targeting these epitopes. Membranes fusion leads to delivery of the nucleocapsid into the cytoplasm.</text>
</comment>
<dbReference type="InterPro" id="IPR036377">
    <property type="entry name" value="Gp120_core_sf"/>
</dbReference>
<organism evidence="38">
    <name type="scientific">Human immunodeficiency virus type 1</name>
    <name type="common">HIV-1</name>
    <dbReference type="NCBI Taxonomy" id="11676"/>
    <lineage>
        <taxon>Viruses</taxon>
        <taxon>Riboviria</taxon>
        <taxon>Pararnavirae</taxon>
        <taxon>Artverviricota</taxon>
        <taxon>Revtraviricetes</taxon>
        <taxon>Ortervirales</taxon>
        <taxon>Retroviridae</taxon>
        <taxon>Orthoretrovirinae</taxon>
        <taxon>Lentivirus</taxon>
        <taxon>Lentivirus humimdef1</taxon>
    </lineage>
</organism>
<comment type="subcellular location">
    <molecule>Surface protein gp120</molecule>
    <subcellularLocation>
        <location evidence="33">Virion membrane</location>
        <topology evidence="33">Peripheral membrane protein</topology>
    </subcellularLocation>
    <subcellularLocation>
        <location evidence="33">Host cell membrane</location>
        <topology evidence="33">Peripheral membrane protein</topology>
    </subcellularLocation>
    <subcellularLocation>
        <location evidence="33">Host endosome membrane</location>
        <topology evidence="33">Single-pass type I membrane protein</topology>
    </subcellularLocation>
    <text evidence="33">The surface protein is not anchored to the viral envelope, but associates with the extravirion surface through its binding to TM. It is probably concentrated at the site of budding and incorporated into the virions possibly by contacts between the cytoplasmic tail of Env and the N-terminus of Gag.</text>
</comment>
<evidence type="ECO:0000256" key="7">
    <source>
        <dbReference type="ARBA" id="ARBA00022506"/>
    </source>
</evidence>
<dbReference type="GO" id="GO:0019082">
    <property type="term" value="P:viral protein processing"/>
    <property type="evidence" value="ECO:0007669"/>
    <property type="project" value="UniProtKB-UniRule"/>
</dbReference>
<dbReference type="GO" id="GO:0039654">
    <property type="term" value="P:fusion of virus membrane with host endosome membrane"/>
    <property type="evidence" value="ECO:0007669"/>
    <property type="project" value="UniProtKB-UniRule"/>
</dbReference>
<keyword evidence="16 33" id="KW-0732">Signal</keyword>
<feature type="disulfide bond" evidence="33">
    <location>
        <begin position="225"/>
        <end position="254"/>
    </location>
</feature>
<feature type="region of interest" description="CD4-binding loop" evidence="33">
    <location>
        <begin position="369"/>
        <end position="379"/>
    </location>
</feature>
<keyword evidence="11 33" id="KW-0945">Host-virus interaction</keyword>
<dbReference type="Pfam" id="PF00517">
    <property type="entry name" value="GP41"/>
    <property type="match status" value="1"/>
</dbReference>
<keyword evidence="26 33" id="KW-0564">Palmitate</keyword>
<keyword evidence="27 33" id="KW-1015">Disulfide bond</keyword>
<feature type="disulfide bond" evidence="33">
    <location>
        <begin position="235"/>
        <end position="246"/>
    </location>
</feature>
<comment type="function">
    <text evidence="33">Surface protein gp120: Attaches the virus to the host lymphoid cell by binding to the primary receptor CD4. This interaction induces a structural rearrangement creating a high affinity binding site for a chemokine coreceptor like CXCR4 and/or CCR5. Acts as a ligand for CD209/DC-SIGN and CLEC4M/DC-SIGNR, which are respectively found on dendritic cells (DCs), and on endothelial cells of liver sinusoids and lymph node sinuses. These interactions allow capture of viral particles at mucosal surfaces by these cells and subsequent transmission to permissive cells. HIV subverts the migration properties of dendritic cells to gain access to CD4+ T-cells in lymph nodes. Virus transmission to permissive T-cells occurs either in trans (without DCs infection, through viral capture and transmission), or in cis (following DCs productive infection, through the usual CD4-gp120 interaction), thereby inducing a robust infection. In trans infection, bound virions remain infectious over days and it is proposed that they are not degraded, but protected in non-lysosomal acidic organelles within the DCs close to the cell membrane thus contributing to the viral infectious potential during DCs' migration from the periphery to the lymphoid tissues. On arrival at lymphoid tissues, intact virions recycle back to DCs' cell surface allowing virus transmission to CD4+ T-cells.</text>
</comment>
<evidence type="ECO:0000313" key="38">
    <source>
        <dbReference type="EMBL" id="ACF16117.1"/>
    </source>
</evidence>
<evidence type="ECO:0000256" key="23">
    <source>
        <dbReference type="ARBA" id="ARBA00023046"/>
    </source>
</evidence>
<comment type="domain">
    <text evidence="33">The YXXL motif is involved in determining the exact site of viral release at the surface of infected mononuclear cells and promotes endocytosis. YXXL and di-leucine endocytosis motifs interact directly or indirectly with the clathrin adapter complexes, opperate independently, and their activities are not additive.</text>
</comment>
<reference evidence="38" key="1">
    <citation type="journal article" date="2008" name="Antimicrob. Agents Chemother.">
        <title>Suppression of dualtropic human immunodeficiency virus type 1 by the CXCR4 antagonist AMD3100 is associated with efficiency of CXCR4 use and baseline virus composition.</title>
        <authorList>
            <person name="Fransen S."/>
            <person name="Bridger G."/>
            <person name="Whitcomb J.M."/>
            <person name="Toma J."/>
            <person name="Stawiski E."/>
            <person name="Parkin N."/>
            <person name="Petropoulos C.J."/>
            <person name="Huang W."/>
        </authorList>
    </citation>
    <scope>NUCLEOTIDE SEQUENCE</scope>
    <source>
        <strain evidence="38">S33_d0_C19</strain>
    </source>
</reference>
<dbReference type="FunFam" id="1.20.5.490:FF:000001">
    <property type="entry name" value="Envelope glycoprotein gp160"/>
    <property type="match status" value="1"/>
</dbReference>
<dbReference type="GO" id="GO:0019062">
    <property type="term" value="P:virion attachment to host cell"/>
    <property type="evidence" value="ECO:0007669"/>
    <property type="project" value="UniProtKB-UniRule"/>
</dbReference>
<accession>B3V044</accession>
<evidence type="ECO:0000256" key="10">
    <source>
        <dbReference type="ARBA" id="ARBA00022570"/>
    </source>
</evidence>
<keyword evidence="20 33" id="KW-0261">Viral envelope protein</keyword>
<dbReference type="Gene3D" id="1.10.287.210">
    <property type="match status" value="1"/>
</dbReference>
<evidence type="ECO:0000256" key="9">
    <source>
        <dbReference type="ARBA" id="ARBA00022511"/>
    </source>
</evidence>
<keyword evidence="15 33" id="KW-0053">Apoptosis</keyword>
<evidence type="ECO:0000256" key="16">
    <source>
        <dbReference type="ARBA" id="ARBA00022729"/>
    </source>
</evidence>
<evidence type="ECO:0000256" key="21">
    <source>
        <dbReference type="ARBA" id="ARBA00022890"/>
    </source>
</evidence>
<comment type="miscellaneous">
    <text evidence="33">HIV-1 lineages are divided in three main groups, M (for Major), O (for Outlier), and N (for New, or Non-M, Non-O). The vast majority of strains found worldwide belong to the group M. Group O seems to be endemic to and largely confined to Cameroon and neighboring countries in West Central Africa, where these viruses represent a small minority of HIV-1 strains. The group N is represented by a limited number of isolates from Cameroonian persons. The group M is further subdivided in 9 clades or subtypes (A to D, F to H, J and K).</text>
</comment>
<comment type="subcellular location">
    <molecule>Transmembrane protein gp41</molecule>
    <subcellularLocation>
        <location evidence="33">Virion membrane</location>
        <topology evidence="33">Single-pass type I membrane protein</topology>
    </subcellularLocation>
    <subcellularLocation>
        <location evidence="33">Host cell membrane</location>
        <topology evidence="33">Single-pass type I membrane protein</topology>
    </subcellularLocation>
    <subcellularLocation>
        <location evidence="33">Host endosome membrane</location>
        <topology evidence="33">Single-pass type I membrane protein</topology>
    </subcellularLocation>
    <text evidence="33">It is probably concentrated at the site of budding and incorporated into the virions possibly by contacts between the cytoplasmic tail of Env and the N-terminus of Gag.</text>
</comment>
<proteinExistence type="inferred from homology"/>
<keyword evidence="30 33" id="KW-0449">Lipoprotein</keyword>
<keyword evidence="21 33" id="KW-1164">Virus endocytosis by host</keyword>
<evidence type="ECO:0000259" key="36">
    <source>
        <dbReference type="Pfam" id="PF00516"/>
    </source>
</evidence>
<comment type="subcellular location">
    <subcellularLocation>
        <location evidence="3">Host cell membrane</location>
        <topology evidence="3">Peripheral membrane protein</topology>
    </subcellularLocation>
    <subcellularLocation>
        <location evidence="1">Host cell membrane</location>
        <topology evidence="1">Single-pass type I membrane protein</topology>
    </subcellularLocation>
    <subcellularLocation>
        <location evidence="2">Host endosome membrane</location>
        <topology evidence="2">Peripheral membrane protein</topology>
    </subcellularLocation>
    <subcellularLocation>
        <location evidence="5">Host endosome membrane</location>
        <topology evidence="5">Single-pass type I membrane protein</topology>
    </subcellularLocation>
    <subcellularLocation>
        <location evidence="6">Virion membrane</location>
        <topology evidence="6">Peripheral membrane protein</topology>
    </subcellularLocation>
    <subcellularLocation>
        <location evidence="4">Virion membrane</location>
        <topology evidence="4">Single-pass type I membrane protein</topology>
    </subcellularLocation>
</comment>
<keyword evidence="22 33" id="KW-1133">Transmembrane helix</keyword>
<comment type="function">
    <text evidence="33">Envelope glycoprotein gp160: Oligomerizes in the host endoplasmic reticulum into predominantly trimers. In a second time, gp160 transits in the host Golgi, where glycosylation is completed. The precursor is then proteolytically cleaved in the trans-Golgi and thereby activated by cellular furin or furin-like proteases to produce gp120 and gp41.</text>
</comment>
<feature type="region of interest" description="Disordered" evidence="35">
    <location>
        <begin position="727"/>
        <end position="753"/>
    </location>
</feature>
<evidence type="ECO:0000256" key="13">
    <source>
        <dbReference type="ARBA" id="ARBA00022685"/>
    </source>
</evidence>
<evidence type="ECO:0000256" key="29">
    <source>
        <dbReference type="ARBA" id="ARBA00023280"/>
    </source>
</evidence>
<keyword evidence="17 33" id="KW-1161">Viral attachment to host cell</keyword>
<dbReference type="InterPro" id="IPR037527">
    <property type="entry name" value="Gp160"/>
</dbReference>
<comment type="miscellaneous">
    <text evidence="33">Inhibitors targeting HIV-1 viral envelope proteins are used as antiretroviral drugs. Attachment of virions to the cell surface via non-specific interactions and CD4 binding can be blocked by inhibitors that include cyanovirin-N, cyclotriazadisulfonamide analogs, PRO 2000, TNX 355 and PRO 542. In addition, BMS 806 can block CD4-induced conformational changes. Env interactions with the coreceptor molecules can be targeted by CCR5 antagonists including SCH-D, maraviroc (UK 427857) and aplaviroc (GW 873140), and the CXCR4 antagonist AMD 070. Fusion of viral and cellular membranes can be inhibited by peptides such as enfuvirtide and tifuvirtide (T 1249). Resistance to inhibitors associated with mutations in Env are observed. Most of the time, single mutations confer only a modest reduction in drug susceptibility. Combination of several mutations is usually required to develop a high-level drug resistance.</text>
</comment>
<dbReference type="EMBL" id="EU604597">
    <property type="protein sequence ID" value="ACF16117.1"/>
    <property type="molecule type" value="Genomic_RNA"/>
</dbReference>
<keyword evidence="14 33" id="KW-0812">Transmembrane</keyword>
<evidence type="ECO:0000256" key="19">
    <source>
        <dbReference type="ARBA" id="ARBA00022870"/>
    </source>
</evidence>
<keyword evidence="31 33" id="KW-1160">Virus entry into host cell</keyword>
<feature type="chain" id="PRO_5023421945" description="Envelope glycoprotein gp160" evidence="33">
    <location>
        <begin position="32"/>
        <end position="864"/>
    </location>
</feature>
<evidence type="ECO:0000256" key="4">
    <source>
        <dbReference type="ARBA" id="ARBA00004563"/>
    </source>
</evidence>
<dbReference type="Pfam" id="PF00516">
    <property type="entry name" value="GP120"/>
    <property type="match status" value="2"/>
</dbReference>
<dbReference type="FunFam" id="1.10.287.210:FF:000001">
    <property type="entry name" value="Envelope glycoprotein gp160"/>
    <property type="match status" value="1"/>
</dbReference>
<evidence type="ECO:0000256" key="5">
    <source>
        <dbReference type="ARBA" id="ARBA00004578"/>
    </source>
</evidence>
<dbReference type="GO" id="GO:0016020">
    <property type="term" value="C:membrane"/>
    <property type="evidence" value="ECO:0007669"/>
    <property type="project" value="UniProtKB-UniRule"/>
</dbReference>
<dbReference type="GO" id="GO:0019064">
    <property type="term" value="P:fusion of virus membrane with host plasma membrane"/>
    <property type="evidence" value="ECO:0007669"/>
    <property type="project" value="UniProtKB-UniRule"/>
</dbReference>
<evidence type="ECO:0000256" key="32">
    <source>
        <dbReference type="ARBA" id="ARBA00062028"/>
    </source>
</evidence>
<gene>
    <name evidence="33 38" type="primary">env</name>
</gene>
<feature type="short sequence motif" description="Di-leucine internalization motif" evidence="33">
    <location>
        <begin position="863"/>
        <end position="864"/>
    </location>
</feature>
<dbReference type="SUPFAM" id="SSF56502">
    <property type="entry name" value="gp120 core"/>
    <property type="match status" value="2"/>
</dbReference>
<keyword evidence="28 33" id="KW-0325">Glycoprotein</keyword>
<dbReference type="CDD" id="cd09909">
    <property type="entry name" value="HIV-1-like_HR1-HR2"/>
    <property type="match status" value="1"/>
</dbReference>
<dbReference type="SUPFAM" id="SSF58069">
    <property type="entry name" value="Virus ectodomain"/>
    <property type="match status" value="1"/>
</dbReference>
<feature type="short sequence motif" description="YXXL motif; contains endocytosis signal" evidence="33">
    <location>
        <begin position="720"/>
        <end position="723"/>
    </location>
</feature>
<keyword evidence="23 33" id="KW-1039">Host endosome</keyword>
<keyword evidence="13 33" id="KW-0165">Cleavage on pair of basic residues</keyword>
<evidence type="ECO:0000256" key="15">
    <source>
        <dbReference type="ARBA" id="ARBA00022703"/>
    </source>
</evidence>
<comment type="domain">
    <text evidence="33 34">The 17 amino acids long immunosuppressive region is present in many retroviral envelope proteins. Synthetic peptides derived from this relatively conserved sequence inhibit immune function in vitro and in vivo.</text>
</comment>
<evidence type="ECO:0000256" key="22">
    <source>
        <dbReference type="ARBA" id="ARBA00022989"/>
    </source>
</evidence>
<dbReference type="GO" id="GO:0075512">
    <property type="term" value="P:clathrin-dependent endocytosis of virus by host cell"/>
    <property type="evidence" value="ECO:0007669"/>
    <property type="project" value="UniProtKB-UniRule"/>
</dbReference>
<dbReference type="GO" id="GO:0005198">
    <property type="term" value="F:structural molecule activity"/>
    <property type="evidence" value="ECO:0007669"/>
    <property type="project" value="UniProtKB-UniRule"/>
</dbReference>
<dbReference type="GO" id="GO:0020002">
    <property type="term" value="C:host cell plasma membrane"/>
    <property type="evidence" value="ECO:0007669"/>
    <property type="project" value="UniProtKB-SubCell"/>
</dbReference>
<sequence length="864" mass="98129">MRVRGIRKNYQDFWRWGIMLLGMLMICKATDQLWVTVYYGVPVWKEAATTLFCASDAKAYDTEAHNVWATHACVPTDPNPQEVVLENVTENFNMWKNDMVDQMHEDIISLWDQSLKPCVKLTPLCVTLNCTDYGNATNTTNSNMGKMERGEIKNCSFKITTNMQDKKETESALFNKLDVVPMDDNENSSNKNSNNTSYRLISCNTSVITQACPKITFEPIPIHYCAPAGFAILKCNDKMFNGTGPCTNVSTVQCTHGIKPVVSTQLLLNGSLAEKEIVIRSKNLSNNADTIIVQLNETVEINCTRPNNNTRKRVTMGPGKVWYTTGQIIGDIRKAYCNISRTKWNNTLSKIVKKLREQFKNTTIAFNQSSGGDPEIVMHTFNCGGEFFFCNSSQLFNSTWPWNDTAELNGNDTAELNGNDTIILPCRIKQIVHMWQEVGKAMYAPPISGQIRCSSNITGLLLSRDGGKNNKSQETFRPGGGNMKDNWRSELYKYKVVKIEPLGIAPTKAKRRVVHRERRAVGLGAVFLGFLGAAGSTMGAASITLTVQARQLLSGIVQQQNNLLRAIEAQQHLLQLTVWGIKQLQARVLAVERYLKDQQLLGIWGCSGKLICTTTVPWNTSWSNRTQAEIWNNMTWIQWEREIENYTSTIYTLIEKSQNQQEINEKELLELDKWASLWNWFDISNWLWYIKIFIMIVGGLIGLRIVFAVLSIVNRVRQGYSPLSFQTRFPAPRGPDRPGGIEEEGGERDRDRSSPLVHGFLAIIWVDLRSLCLFSYHRLRDLLLIVTRAVELLGRRGWEILKYWWNLLQYWSQELKNSAVNLLNVTAIAVAEGTDRIIEVLQRIGRAILHIPTRIRQGFERALL</sequence>
<feature type="coiled-coil region" evidence="33">
    <location>
        <begin position="641"/>
        <end position="675"/>
    </location>
</feature>
<evidence type="ECO:0000256" key="12">
    <source>
        <dbReference type="ARBA" id="ARBA00022595"/>
    </source>
</evidence>
<comment type="PTM">
    <text evidence="33">Palmitoylation of the transmembrane protein and of Env polyprotein (prior to its proteolytic cleavage) is essential for their association with host cell membrane lipid rafts. Palmitoylation is therefore required for envelope trafficking to classical lipid rafts, but not for viral replication.</text>
</comment>
<evidence type="ECO:0000256" key="1">
    <source>
        <dbReference type="ARBA" id="ARBA00004402"/>
    </source>
</evidence>
<dbReference type="HAMAP" id="MF_04083">
    <property type="entry name" value="HIV_ENV"/>
    <property type="match status" value="1"/>
</dbReference>
<evidence type="ECO:0000256" key="30">
    <source>
        <dbReference type="ARBA" id="ARBA00023288"/>
    </source>
</evidence>
<feature type="lipid moiety-binding region" description="S-palmitoyl cysteine; by host" evidence="33">
    <location>
        <position position="772"/>
    </location>
</feature>
<comment type="subunit">
    <text evidence="33">The mature envelope protein (Env) consists of a homotrimer of non-covalently associated gp120-gp41 heterodimers. The resulting complex protrudes from the virus surface as a spike. There seems to be as few as 10 spikes on the average virion. Surface protein gp120 interacts with host CD4, CCR5 and CXCR4. Gp120 also interacts with the C-type lectins CD209/DC-SIGN and CLEC4M/DC-SIGNR (collectively referred to as DC-SIGN(R)). Gp120 and gp41 interact with GalCer. Gp120 interacts with host ITGA4/ITGB7 complex; on CD4+ T-cells, this interaction results in rapid activation of integrin ITGAL/LFA-1, which facilitates efficient cell-to-cell spreading of HIV-1. Gp120 interacts with cell-associated heparan sulfate; this interaction increases virus infectivity on permissive cells and may be involved in infection of CD4- cells.</text>
</comment>
<feature type="transmembrane region" description="Helical" evidence="34">
    <location>
        <begin position="686"/>
        <end position="713"/>
    </location>
</feature>
<evidence type="ECO:0000256" key="6">
    <source>
        <dbReference type="ARBA" id="ARBA00004650"/>
    </source>
</evidence>
<evidence type="ECO:0000256" key="25">
    <source>
        <dbReference type="ARBA" id="ARBA00023136"/>
    </source>
</evidence>
<evidence type="ECO:0000256" key="34">
    <source>
        <dbReference type="RuleBase" id="RU363095"/>
    </source>
</evidence>
<evidence type="ECO:0000259" key="37">
    <source>
        <dbReference type="Pfam" id="PF00517"/>
    </source>
</evidence>
<comment type="domain">
    <text evidence="33">The membrane proximal external region (MPER) present in gp41 is a tryptophan-rich region recognized by the antibodies 2F5, Z13, and 4E10. MPER seems to play a role in fusion.</text>
</comment>
<comment type="domain">
    <text evidence="33">Some of the most genetically diverse regions of the viral genome are present in Env. They are called variable regions 1 through 5 (V1 through V5). Coreceptor usage of gp120 is determined mainly by the primary structure of the third variable region (V3) in the outer domain of gp120. The sequence of V3 determines which coreceptor, CCR5 and/or CXCR4 (corresponding to R5/macrophage, X4/T cell and R5X4/T cell and macrophage tropism), is used to trigger the fusion potential of the Env complex, and hence which cells the virus can infect. Binding to CCR5 involves a region adjacent in addition to V3.</text>
</comment>
<dbReference type="FunFam" id="2.170.40.20:FF:000001">
    <property type="entry name" value="Envelope glycoprotein gp160"/>
    <property type="match status" value="1"/>
</dbReference>
<dbReference type="Gene3D" id="2.170.40.20">
    <property type="entry name" value="Human immunodeficiency virus 1, Gp160, envelope glycoprotein"/>
    <property type="match status" value="2"/>
</dbReference>
<name>B3V044_HV1</name>
<evidence type="ECO:0000256" key="18">
    <source>
        <dbReference type="ARBA" id="ARBA00022844"/>
    </source>
</evidence>
<evidence type="ECO:0000256" key="8">
    <source>
        <dbReference type="ARBA" id="ARBA00022510"/>
    </source>
</evidence>
<feature type="region of interest" description="Fusion peptide" evidence="33">
    <location>
        <begin position="520"/>
        <end position="540"/>
    </location>
</feature>
<evidence type="ECO:0000256" key="33">
    <source>
        <dbReference type="HAMAP-Rule" id="MF_04083"/>
    </source>
</evidence>
<dbReference type="Gene3D" id="1.20.5.490">
    <property type="entry name" value="Single helix bin"/>
    <property type="match status" value="1"/>
</dbReference>
<evidence type="ECO:0000256" key="17">
    <source>
        <dbReference type="ARBA" id="ARBA00022804"/>
    </source>
</evidence>
<feature type="topological domain" description="Cytoplasmic" evidence="33">
    <location>
        <begin position="714"/>
        <end position="864"/>
    </location>
</feature>
<evidence type="ECO:0000256" key="26">
    <source>
        <dbReference type="ARBA" id="ARBA00023139"/>
    </source>
</evidence>
<comment type="caution">
    <text evidence="33">Lacks conserved residue(s) required for the propagation of feature annotation.</text>
</comment>